<evidence type="ECO:0000313" key="16">
    <source>
        <dbReference type="Proteomes" id="UP000271162"/>
    </source>
</evidence>
<dbReference type="InterPro" id="IPR000436">
    <property type="entry name" value="Sushi_SCR_CCP_dom"/>
</dbReference>
<dbReference type="Gene3D" id="2.10.25.10">
    <property type="entry name" value="Laminin"/>
    <property type="match status" value="4"/>
</dbReference>
<feature type="disulfide bond" evidence="6">
    <location>
        <begin position="1421"/>
        <end position="1431"/>
    </location>
</feature>
<feature type="domain" description="EGF-like" evidence="11">
    <location>
        <begin position="1417"/>
        <end position="1453"/>
    </location>
</feature>
<dbReference type="SUPFAM" id="SSF49899">
    <property type="entry name" value="Concanavalin A-like lectins/glucanases"/>
    <property type="match status" value="1"/>
</dbReference>
<dbReference type="GO" id="GO:0005112">
    <property type="term" value="F:Notch binding"/>
    <property type="evidence" value="ECO:0007669"/>
    <property type="project" value="TreeGrafter"/>
</dbReference>
<evidence type="ECO:0000256" key="7">
    <source>
        <dbReference type="PROSITE-ProRule" id="PRU00302"/>
    </source>
</evidence>
<dbReference type="InterPro" id="IPR001304">
    <property type="entry name" value="C-type_lectin-like"/>
</dbReference>
<dbReference type="InterPro" id="IPR001881">
    <property type="entry name" value="EGF-like_Ca-bd_dom"/>
</dbReference>
<feature type="compositionally biased region" description="Polar residues" evidence="8">
    <location>
        <begin position="2214"/>
        <end position="2229"/>
    </location>
</feature>
<comment type="caution">
    <text evidence="6">Lacks conserved residue(s) required for the propagation of feature annotation.</text>
</comment>
<dbReference type="SMART" id="SM00181">
    <property type="entry name" value="EGF"/>
    <property type="match status" value="8"/>
</dbReference>
<dbReference type="PROSITE" id="PS00022">
    <property type="entry name" value="EGF_1"/>
    <property type="match status" value="6"/>
</dbReference>
<dbReference type="InterPro" id="IPR035976">
    <property type="entry name" value="Sushi/SCR/CCP_sf"/>
</dbReference>
<dbReference type="GO" id="GO:0007219">
    <property type="term" value="P:Notch signaling pathway"/>
    <property type="evidence" value="ECO:0007669"/>
    <property type="project" value="TreeGrafter"/>
</dbReference>
<feature type="disulfide bond" evidence="5">
    <location>
        <begin position="227"/>
        <end position="254"/>
    </location>
</feature>
<evidence type="ECO:0000259" key="13">
    <source>
        <dbReference type="PROSITE" id="PS50825"/>
    </source>
</evidence>
<accession>A0A158R0A6</accession>
<feature type="region of interest" description="Disordered" evidence="8">
    <location>
        <begin position="2214"/>
        <end position="2285"/>
    </location>
</feature>
<feature type="compositionally biased region" description="Polar residues" evidence="8">
    <location>
        <begin position="2254"/>
        <end position="2268"/>
    </location>
</feature>
<dbReference type="InterPro" id="IPR000859">
    <property type="entry name" value="CUB_dom"/>
</dbReference>
<evidence type="ECO:0000256" key="8">
    <source>
        <dbReference type="SAM" id="MobiDB-lite"/>
    </source>
</evidence>
<dbReference type="Gene3D" id="3.10.100.10">
    <property type="entry name" value="Mannose-Binding Protein A, subunit A"/>
    <property type="match status" value="1"/>
</dbReference>
<dbReference type="Proteomes" id="UP000271162">
    <property type="component" value="Unassembled WGS sequence"/>
</dbReference>
<dbReference type="InterPro" id="IPR009030">
    <property type="entry name" value="Growth_fac_rcpt_cys_sf"/>
</dbReference>
<keyword evidence="1 6" id="KW-0245">EGF-like domain</keyword>
<feature type="disulfide bond" evidence="6">
    <location>
        <begin position="1405"/>
        <end position="1414"/>
    </location>
</feature>
<feature type="disulfide bond" evidence="6">
    <location>
        <begin position="1305"/>
        <end position="1314"/>
    </location>
</feature>
<name>A0A158R0A6_NIPBR</name>
<dbReference type="GO" id="GO:0005509">
    <property type="term" value="F:calcium ion binding"/>
    <property type="evidence" value="ECO:0007669"/>
    <property type="project" value="InterPro"/>
</dbReference>
<dbReference type="SUPFAM" id="SSF57424">
    <property type="entry name" value="LDL receptor-like module"/>
    <property type="match status" value="1"/>
</dbReference>
<dbReference type="SMART" id="SM00034">
    <property type="entry name" value="CLECT"/>
    <property type="match status" value="1"/>
</dbReference>
<dbReference type="Pfam" id="PF07699">
    <property type="entry name" value="Ephrin_rec_like"/>
    <property type="match status" value="2"/>
</dbReference>
<dbReference type="SUPFAM" id="SSF57184">
    <property type="entry name" value="Growth factor receptor domain"/>
    <property type="match status" value="1"/>
</dbReference>
<dbReference type="PROSITE" id="PS01186">
    <property type="entry name" value="EGF_2"/>
    <property type="match status" value="2"/>
</dbReference>
<feature type="domain" description="Sushi" evidence="14">
    <location>
        <begin position="877"/>
        <end position="943"/>
    </location>
</feature>
<feature type="domain" description="Sushi" evidence="14">
    <location>
        <begin position="540"/>
        <end position="599"/>
    </location>
</feature>
<dbReference type="Gene3D" id="2.10.70.10">
    <property type="entry name" value="Complement Module, domain 1"/>
    <property type="match status" value="1"/>
</dbReference>
<evidence type="ECO:0000256" key="1">
    <source>
        <dbReference type="ARBA" id="ARBA00022536"/>
    </source>
</evidence>
<dbReference type="STRING" id="27835.A0A158R0A6"/>
<dbReference type="SUPFAM" id="SSF56436">
    <property type="entry name" value="C-type lectin-like"/>
    <property type="match status" value="1"/>
</dbReference>
<dbReference type="CDD" id="cd00041">
    <property type="entry name" value="CUB"/>
    <property type="match status" value="1"/>
</dbReference>
<dbReference type="WBParaSite" id="NBR_0001145701-mRNA-1">
    <property type="protein sequence ID" value="NBR_0001145701-mRNA-1"/>
    <property type="gene ID" value="NBR_0001145701"/>
</dbReference>
<feature type="domain" description="C-type lectin" evidence="12">
    <location>
        <begin position="43"/>
        <end position="166"/>
    </location>
</feature>
<dbReference type="CDD" id="cd00112">
    <property type="entry name" value="LDLa"/>
    <property type="match status" value="1"/>
</dbReference>
<dbReference type="Gene3D" id="2.60.120.290">
    <property type="entry name" value="Spermadhesin, CUB domain"/>
    <property type="match status" value="1"/>
</dbReference>
<dbReference type="SUPFAM" id="SSF57535">
    <property type="entry name" value="Complement control module/SCR domain"/>
    <property type="match status" value="1"/>
</dbReference>
<keyword evidence="4 6" id="KW-1015">Disulfide bond</keyword>
<dbReference type="InterPro" id="IPR016187">
    <property type="entry name" value="CTDL_fold"/>
</dbReference>
<dbReference type="PROSITE" id="PS50068">
    <property type="entry name" value="LDLRA_2"/>
    <property type="match status" value="1"/>
</dbReference>
<dbReference type="InterPro" id="IPR036055">
    <property type="entry name" value="LDL_receptor-like_sf"/>
</dbReference>
<gene>
    <name evidence="15" type="ORF">NBR_LOCUS11458</name>
</gene>
<dbReference type="CDD" id="cd00033">
    <property type="entry name" value="CCP"/>
    <property type="match status" value="1"/>
</dbReference>
<evidence type="ECO:0000313" key="17">
    <source>
        <dbReference type="WBParaSite" id="NBR_0001145701-mRNA-1"/>
    </source>
</evidence>
<feature type="signal peptide" evidence="9">
    <location>
        <begin position="1"/>
        <end position="17"/>
    </location>
</feature>
<reference evidence="15 16" key="2">
    <citation type="submission" date="2018-11" db="EMBL/GenBank/DDBJ databases">
        <authorList>
            <consortium name="Pathogen Informatics"/>
        </authorList>
    </citation>
    <scope>NUCLEOTIDE SEQUENCE [LARGE SCALE GENOMIC DNA]</scope>
</reference>
<keyword evidence="2 9" id="KW-0732">Signal</keyword>
<dbReference type="PANTHER" id="PTHR12916:SF4">
    <property type="entry name" value="UNINFLATABLE, ISOFORM C"/>
    <property type="match status" value="1"/>
</dbReference>
<feature type="disulfide bond" evidence="6">
    <location>
        <begin position="1443"/>
        <end position="1452"/>
    </location>
</feature>
<dbReference type="SMART" id="SM01411">
    <property type="entry name" value="Ephrin_rec_like"/>
    <property type="match status" value="4"/>
</dbReference>
<feature type="domain" description="EGF-like" evidence="11">
    <location>
        <begin position="1279"/>
        <end position="1315"/>
    </location>
</feature>
<feature type="domain" description="HYR" evidence="13">
    <location>
        <begin position="1677"/>
        <end position="1758"/>
    </location>
</feature>
<evidence type="ECO:0000313" key="15">
    <source>
        <dbReference type="EMBL" id="VDL75047.1"/>
    </source>
</evidence>
<dbReference type="InterPro" id="IPR011641">
    <property type="entry name" value="Tyr-kin_ephrin_A/B_rcpt-like"/>
</dbReference>
<evidence type="ECO:0000256" key="3">
    <source>
        <dbReference type="ARBA" id="ARBA00022737"/>
    </source>
</evidence>
<feature type="compositionally biased region" description="Acidic residues" evidence="8">
    <location>
        <begin position="2274"/>
        <end position="2285"/>
    </location>
</feature>
<dbReference type="EMBL" id="UYSL01020529">
    <property type="protein sequence ID" value="VDL75047.1"/>
    <property type="molecule type" value="Genomic_DNA"/>
</dbReference>
<feature type="disulfide bond" evidence="6">
    <location>
        <begin position="1267"/>
        <end position="1276"/>
    </location>
</feature>
<dbReference type="InterPro" id="IPR035914">
    <property type="entry name" value="Sperma_CUB_dom_sf"/>
</dbReference>
<dbReference type="SMART" id="SM00042">
    <property type="entry name" value="CUB"/>
    <property type="match status" value="1"/>
</dbReference>
<protein>
    <submittedName>
        <fullName evidence="17">Fibropellin-1</fullName>
    </submittedName>
</protein>
<dbReference type="Gene3D" id="2.60.120.200">
    <property type="match status" value="1"/>
</dbReference>
<feature type="chain" id="PRO_5043135745" evidence="9">
    <location>
        <begin position="18"/>
        <end position="2285"/>
    </location>
</feature>
<dbReference type="PROSITE" id="PS50041">
    <property type="entry name" value="C_TYPE_LECTIN_2"/>
    <property type="match status" value="1"/>
</dbReference>
<dbReference type="PROSITE" id="PS01180">
    <property type="entry name" value="CUB"/>
    <property type="match status" value="1"/>
</dbReference>
<dbReference type="InterPro" id="IPR000742">
    <property type="entry name" value="EGF"/>
</dbReference>
<feature type="domain" description="EGF-like" evidence="11">
    <location>
        <begin position="1374"/>
        <end position="1415"/>
    </location>
</feature>
<feature type="domain" description="CUB" evidence="10">
    <location>
        <begin position="227"/>
        <end position="332"/>
    </location>
</feature>
<dbReference type="OMA" id="VTCQSTC"/>
<dbReference type="SMART" id="SM00032">
    <property type="entry name" value="CCP"/>
    <property type="match status" value="3"/>
</dbReference>
<keyword evidence="7" id="KW-0768">Sushi</keyword>
<feature type="domain" description="EGF-like" evidence="11">
    <location>
        <begin position="1199"/>
        <end position="1239"/>
    </location>
</feature>
<dbReference type="PROSITE" id="PS50923">
    <property type="entry name" value="SUSHI"/>
    <property type="match status" value="2"/>
</dbReference>
<feature type="disulfide bond" evidence="6">
    <location>
        <begin position="1362"/>
        <end position="1371"/>
    </location>
</feature>
<proteinExistence type="predicted"/>
<dbReference type="Gene3D" id="4.10.400.10">
    <property type="entry name" value="Low-density Lipoprotein Receptor"/>
    <property type="match status" value="1"/>
</dbReference>
<dbReference type="Pfam" id="PF00431">
    <property type="entry name" value="CUB"/>
    <property type="match status" value="1"/>
</dbReference>
<evidence type="ECO:0000256" key="4">
    <source>
        <dbReference type="ARBA" id="ARBA00023157"/>
    </source>
</evidence>
<dbReference type="PANTHER" id="PTHR12916">
    <property type="entry name" value="CYTOCHROME C OXIDASE POLYPEPTIDE VIC-2"/>
    <property type="match status" value="1"/>
</dbReference>
<dbReference type="SMART" id="SM00192">
    <property type="entry name" value="LDLa"/>
    <property type="match status" value="1"/>
</dbReference>
<feature type="domain" description="EGF-like" evidence="11">
    <location>
        <begin position="1336"/>
        <end position="1372"/>
    </location>
</feature>
<dbReference type="Pfam" id="PF00057">
    <property type="entry name" value="Ldl_recept_a"/>
    <property type="match status" value="1"/>
</dbReference>
<dbReference type="SUPFAM" id="SSF49854">
    <property type="entry name" value="Spermadhesin, CUB domain"/>
    <property type="match status" value="1"/>
</dbReference>
<dbReference type="InterPro" id="IPR002172">
    <property type="entry name" value="LDrepeatLR_classA_rpt"/>
</dbReference>
<feature type="domain" description="EGF-like" evidence="11">
    <location>
        <begin position="1241"/>
        <end position="1277"/>
    </location>
</feature>
<evidence type="ECO:0000256" key="6">
    <source>
        <dbReference type="PROSITE-ProRule" id="PRU00076"/>
    </source>
</evidence>
<dbReference type="CDD" id="cd00054">
    <property type="entry name" value="EGF_CA"/>
    <property type="match status" value="2"/>
</dbReference>
<dbReference type="SUPFAM" id="SSF57196">
    <property type="entry name" value="EGF/Laminin"/>
    <property type="match status" value="4"/>
</dbReference>
<evidence type="ECO:0000259" key="12">
    <source>
        <dbReference type="PROSITE" id="PS50041"/>
    </source>
</evidence>
<feature type="disulfide bond" evidence="6">
    <location>
        <begin position="1229"/>
        <end position="1238"/>
    </location>
</feature>
<evidence type="ECO:0000259" key="10">
    <source>
        <dbReference type="PROSITE" id="PS01180"/>
    </source>
</evidence>
<keyword evidence="3" id="KW-0677">Repeat</keyword>
<organism evidence="17">
    <name type="scientific">Nippostrongylus brasiliensis</name>
    <name type="common">Rat hookworm</name>
    <dbReference type="NCBI Taxonomy" id="27835"/>
    <lineage>
        <taxon>Eukaryota</taxon>
        <taxon>Metazoa</taxon>
        <taxon>Ecdysozoa</taxon>
        <taxon>Nematoda</taxon>
        <taxon>Chromadorea</taxon>
        <taxon>Rhabditida</taxon>
        <taxon>Rhabditina</taxon>
        <taxon>Rhabditomorpha</taxon>
        <taxon>Strongyloidea</taxon>
        <taxon>Heligmosomidae</taxon>
        <taxon>Nippostrongylus</taxon>
    </lineage>
</organism>
<dbReference type="InterPro" id="IPR013320">
    <property type="entry name" value="ConA-like_dom_sf"/>
</dbReference>
<dbReference type="CDD" id="cd00037">
    <property type="entry name" value="CLECT"/>
    <property type="match status" value="1"/>
</dbReference>
<evidence type="ECO:0000256" key="5">
    <source>
        <dbReference type="PROSITE-ProRule" id="PRU00059"/>
    </source>
</evidence>
<sequence>MRWTVVVLLSALRSAQSDSYPYSWTIGDVRLTCDLGNPGWKLAGRSCFFAFRTKNQTWNAANQMCRNYVFGHSHGAWTKNWLLARSLLKILPAGVYWTGYRSSQSSDRLEVGWEYMDTSIFNPTWASDQPSADGILDKCVALDLRSERTVGWRLVNCAEPLPALCETFACMDDEFRCTDNSRCIPRSAVLDEIVDCGDGSDEKTRNLALLGRKTANNNYHTMSSLGCQNLVPNAPKGTITSPNYPRNYSQWTFCQWDIHAQPGHILVFNVKDLDLSTNGSLTLEGSGAGGNLSLTNGSYPTSYVINSNMVRVRFAGGGEGDGRGFVLHYFSKAPSEVCRSATDGFTYESWKENTDCTYTFQSGAVDAYTVLEVNPIFMGNRTTVTVTFGGIVYPLTNLRAMEVLVIPYNVVQVQVRNAWLSEQYTAVSKGLSDSFLAEPLELTLSIGSFSIKWFASRNDDHSTRSLTLDLRGGQDTKVRPHTLAIDGVQTKSDAVTAIMNGKVIRLPPSGNIRMPNLSHDVFLLMSKRSPSFQLSGHFSVDCPAPSLPSNVQMVPGSQRHLGGVVQFTCVPPGIMADGPSSAVCLVGGQWSAEPPICLESETVFCPLPVVQSGYVLDVVSSCRENIYCEGAQLSYGCDLGKLPDALCSAPEPDYRNASLVNSTSLGPLAHALYRPPQWSLPEQPFRVCAIDETGQSYDWLDYNFKFQAPICRSYPIPYGSFDQPFYSDGEMARVNCLDGFVVSGLPTCIGGEWSTLAFSCKEPSIPPDACRNGQVVKLQPGYSCNCNPGYEVVKQAGKYTCGGKCSRDLHNPDLVSGTGQAFLLQHMKVSCVDKKKFMIGSDEMVCAIPPHPGTPSLAPPVSPAPAAPPAPPTHLDLHCPIIDSLLSPLLEAEYSDPTDKARVGTWIDFRCKSGSLKGHKTTACVPEGSFSARWSNAPPDCEQQPTGDLDGVMPIPSRVINRVESLQRDMDWHNFADDDFIPHITGDSPQKRFPSNGGAYTALDRLFNDQLGIYTGLTPRVPSLDEFAEVARTSRPGFVEIALDGLGDYLTVSIVHSGSVILQSVKLFYKQCDAATFDGMQLSSSFSFSKPRPVPVLCRCPTPVLQTYVTAVCHPTAGWALQTLNPCCTQDFTKSRFCELQNDWICPTCEPHHKCLMIIASRADAAQRECVCAYEGRLGDCPPDPCRAHNCWVGEECRSPITCISTEDVYLCENGGTCDTNSTSPTCHCLTRFTGPTCNHTVDLCAGVQCLNGGSCLPTETGHFCYCASRFTGPYCEVEIDLCAEQNPCQQGNCLQETGHLRCNCSAGWSGEFCDVQLDLCQVSDPCVHGNCRGVEKDLCTSFTCENGGTCKIRDHSAKCDCIVGYGGAHCEQELTECEDFPEPLPCLNGGTCRVTADHRQYCECSINFYGTNCEVFGRSCAVINCNNGTCFNDTMLEGHCICPPDRTGEFCETVKSTSFNLYFNGQPSTQTIVSRDFPSTFLKEFTLCAWVFYAPLQPSDGSSLGRFLQLNTTTGAPILSMDNTGLTINDSFHIDVKISVMAWHHVCVRSPRFQDSDHPMWSVFLDGTFAANVSYAELAVSADLRCRIQIGDAGGPHRFRGEISLVHLYTAYLEDADIAKMAFQCRDWVATENPHLLLQWTDFTTVQRNNPGVMALYPGLCDVSDCLPGRSSCNTKDKIPPTVKSCPRNIRKLSSDWLTRVKWDTDEMFTDNVGVAAVKSNYRSGQSFTWGYYTVVYVASDAAGNTAACSFSVVVSPAECQTPTADSQLQGEVTFTSVNGTDATKTARVSCDDPFYPRNGPDFYICDVMGQWDRSIFWPANRTYIFSSCGATRDPAQTINGTLEDYGNCSSIRQSLFDSLENDLRRSNCTGEYWSEINYTCAYCPKDTYRTKTDPLGSCTACPVNKTTSEQIGQKTSAACHDICSAGQFYNDFTRKCQLCPRGTYQERRGATACVPCSSDATTTIEGAKNATDCFNPCGPGEELVADEANCVPCAKGTYWVNGSFTGCQVCPQGLTTFDTGCKDIRDCEVVTCPVGTHVNINRTDPVNPLSTAFDLLCIKCEMGTYQDENNQTSCKPCTPTSNCDLVNECSPLLPDTCAEGNTCKLIDTGIYSCSTVIIQPAPERSKWIIWVVAPLVAVPVRPIETISTAATVAPPRLSLEDPTRIRLRERHLPPPIITSKVELDLLEEQARTRRTLVSNVLPVSSRSLGSQIVTGYSNESPGPSISAQLAPPRHRTFSGGQQPYLCDLPEDPSSSYSLHWSETTPGDSNDVYGDDDDDEDYFG</sequence>
<evidence type="ECO:0000259" key="11">
    <source>
        <dbReference type="PROSITE" id="PS50026"/>
    </source>
</evidence>
<dbReference type="PROSITE" id="PS50825">
    <property type="entry name" value="HYR"/>
    <property type="match status" value="1"/>
</dbReference>
<dbReference type="InterPro" id="IPR016186">
    <property type="entry name" value="C-type_lectin-like/link_sf"/>
</dbReference>
<dbReference type="Gene3D" id="2.10.50.10">
    <property type="entry name" value="Tumor Necrosis Factor Receptor, subunit A, domain 2"/>
    <property type="match status" value="2"/>
</dbReference>
<dbReference type="PROSITE" id="PS50026">
    <property type="entry name" value="EGF_3"/>
    <property type="match status" value="6"/>
</dbReference>
<evidence type="ECO:0000259" key="14">
    <source>
        <dbReference type="PROSITE" id="PS50923"/>
    </source>
</evidence>
<dbReference type="Pfam" id="PF02494">
    <property type="entry name" value="HYR"/>
    <property type="match status" value="1"/>
</dbReference>
<evidence type="ECO:0000256" key="2">
    <source>
        <dbReference type="ARBA" id="ARBA00022729"/>
    </source>
</evidence>
<dbReference type="InterPro" id="IPR003410">
    <property type="entry name" value="HYR_dom"/>
</dbReference>
<reference evidence="17" key="1">
    <citation type="submission" date="2016-04" db="UniProtKB">
        <authorList>
            <consortium name="WormBaseParasite"/>
        </authorList>
    </citation>
    <scope>IDENTIFICATION</scope>
</reference>
<dbReference type="SMART" id="SM00179">
    <property type="entry name" value="EGF_CA"/>
    <property type="match status" value="3"/>
</dbReference>
<keyword evidence="16" id="KW-1185">Reference proteome</keyword>
<evidence type="ECO:0000256" key="9">
    <source>
        <dbReference type="SAM" id="SignalP"/>
    </source>
</evidence>